<keyword evidence="7" id="KW-1133">Transmembrane helix</keyword>
<dbReference type="Proteomes" id="UP000233293">
    <property type="component" value="Unassembled WGS sequence"/>
</dbReference>
<dbReference type="RefSeq" id="WP_101253042.1">
    <property type="nucleotide sequence ID" value="NZ_PIUM01000037.1"/>
</dbReference>
<evidence type="ECO:0000256" key="2">
    <source>
        <dbReference type="ARBA" id="ARBA00012438"/>
    </source>
</evidence>
<keyword evidence="11" id="KW-1185">Reference proteome</keyword>
<evidence type="ECO:0000313" key="11">
    <source>
        <dbReference type="Proteomes" id="UP000233293"/>
    </source>
</evidence>
<dbReference type="InterPro" id="IPR036097">
    <property type="entry name" value="HisK_dim/P_sf"/>
</dbReference>
<dbReference type="InterPro" id="IPR003661">
    <property type="entry name" value="HisK_dim/P_dom"/>
</dbReference>
<evidence type="ECO:0000259" key="8">
    <source>
        <dbReference type="PROSITE" id="PS50109"/>
    </source>
</evidence>
<comment type="caution">
    <text evidence="10">The sequence shown here is derived from an EMBL/GenBank/DDBJ whole genome shotgun (WGS) entry which is preliminary data.</text>
</comment>
<evidence type="ECO:0000256" key="5">
    <source>
        <dbReference type="ARBA" id="ARBA00022777"/>
    </source>
</evidence>
<dbReference type="PROSITE" id="PS50109">
    <property type="entry name" value="HIS_KIN"/>
    <property type="match status" value="1"/>
</dbReference>
<dbReference type="FunFam" id="1.10.287.130:FF:000001">
    <property type="entry name" value="Two-component sensor histidine kinase"/>
    <property type="match status" value="1"/>
</dbReference>
<comment type="catalytic activity">
    <reaction evidence="1">
        <text>ATP + protein L-histidine = ADP + protein N-phospho-L-histidine.</text>
        <dbReference type="EC" id="2.7.13.3"/>
    </reaction>
</comment>
<keyword evidence="3" id="KW-0597">Phosphoprotein</keyword>
<dbReference type="PROSITE" id="PS50885">
    <property type="entry name" value="HAMP"/>
    <property type="match status" value="1"/>
</dbReference>
<dbReference type="InterPro" id="IPR050428">
    <property type="entry name" value="TCS_sensor_his_kinase"/>
</dbReference>
<keyword evidence="6" id="KW-0902">Two-component regulatory system</keyword>
<proteinExistence type="predicted"/>
<dbReference type="Gene3D" id="1.10.287.130">
    <property type="match status" value="1"/>
</dbReference>
<dbReference type="PANTHER" id="PTHR45436:SF5">
    <property type="entry name" value="SENSOR HISTIDINE KINASE TRCS"/>
    <property type="match status" value="1"/>
</dbReference>
<dbReference type="OrthoDB" id="9801651at2"/>
<feature type="non-terminal residue" evidence="10">
    <location>
        <position position="376"/>
    </location>
</feature>
<dbReference type="EC" id="2.7.13.3" evidence="2"/>
<keyword evidence="7" id="KW-0472">Membrane</keyword>
<protein>
    <recommendedName>
        <fullName evidence="2">histidine kinase</fullName>
        <ecNumber evidence="2">2.7.13.3</ecNumber>
    </recommendedName>
</protein>
<name>A0A2N3PP33_9PROT</name>
<organism evidence="10 11">
    <name type="scientific">Telmatospirillum siberiense</name>
    <dbReference type="NCBI Taxonomy" id="382514"/>
    <lineage>
        <taxon>Bacteria</taxon>
        <taxon>Pseudomonadati</taxon>
        <taxon>Pseudomonadota</taxon>
        <taxon>Alphaproteobacteria</taxon>
        <taxon>Rhodospirillales</taxon>
        <taxon>Rhodospirillaceae</taxon>
        <taxon>Telmatospirillum</taxon>
    </lineage>
</organism>
<evidence type="ECO:0000256" key="4">
    <source>
        <dbReference type="ARBA" id="ARBA00022679"/>
    </source>
</evidence>
<feature type="domain" description="Histidine kinase" evidence="8">
    <location>
        <begin position="271"/>
        <end position="376"/>
    </location>
</feature>
<feature type="transmembrane region" description="Helical" evidence="7">
    <location>
        <begin position="180"/>
        <end position="201"/>
    </location>
</feature>
<accession>A0A2N3PP33</accession>
<dbReference type="SMART" id="SM00304">
    <property type="entry name" value="HAMP"/>
    <property type="match status" value="1"/>
</dbReference>
<evidence type="ECO:0000256" key="1">
    <source>
        <dbReference type="ARBA" id="ARBA00000085"/>
    </source>
</evidence>
<evidence type="ECO:0000256" key="6">
    <source>
        <dbReference type="ARBA" id="ARBA00023012"/>
    </source>
</evidence>
<dbReference type="InterPro" id="IPR005467">
    <property type="entry name" value="His_kinase_dom"/>
</dbReference>
<reference evidence="11" key="1">
    <citation type="submission" date="2017-12" db="EMBL/GenBank/DDBJ databases">
        <title>Draft genome sequence of Telmatospirillum siberiense 26-4b1T, an acidotolerant peatland alphaproteobacterium potentially involved in sulfur cycling.</title>
        <authorList>
            <person name="Hausmann B."/>
            <person name="Pjevac P."/>
            <person name="Schreck K."/>
            <person name="Herbold C.W."/>
            <person name="Daims H."/>
            <person name="Wagner M."/>
            <person name="Pester M."/>
            <person name="Loy A."/>
        </authorList>
    </citation>
    <scope>NUCLEOTIDE SEQUENCE [LARGE SCALE GENOMIC DNA]</scope>
    <source>
        <strain evidence="11">26-4b1</strain>
    </source>
</reference>
<dbReference type="CDD" id="cd06225">
    <property type="entry name" value="HAMP"/>
    <property type="match status" value="1"/>
</dbReference>
<dbReference type="AlphaFoldDB" id="A0A2N3PP33"/>
<evidence type="ECO:0000256" key="3">
    <source>
        <dbReference type="ARBA" id="ARBA00022553"/>
    </source>
</evidence>
<keyword evidence="5 10" id="KW-0418">Kinase</keyword>
<gene>
    <name evidence="10" type="ORF">CWS72_23300</name>
</gene>
<dbReference type="SMART" id="SM00388">
    <property type="entry name" value="HisKA"/>
    <property type="match status" value="1"/>
</dbReference>
<feature type="domain" description="HAMP" evidence="9">
    <location>
        <begin position="199"/>
        <end position="256"/>
    </location>
</feature>
<keyword evidence="4" id="KW-0808">Transferase</keyword>
<dbReference type="InterPro" id="IPR003660">
    <property type="entry name" value="HAMP_dom"/>
</dbReference>
<dbReference type="GO" id="GO:0005886">
    <property type="term" value="C:plasma membrane"/>
    <property type="evidence" value="ECO:0007669"/>
    <property type="project" value="TreeGrafter"/>
</dbReference>
<evidence type="ECO:0000313" key="10">
    <source>
        <dbReference type="EMBL" id="PKU22158.1"/>
    </source>
</evidence>
<dbReference type="PANTHER" id="PTHR45436">
    <property type="entry name" value="SENSOR HISTIDINE KINASE YKOH"/>
    <property type="match status" value="1"/>
</dbReference>
<evidence type="ECO:0000256" key="7">
    <source>
        <dbReference type="SAM" id="Phobius"/>
    </source>
</evidence>
<dbReference type="GO" id="GO:0000155">
    <property type="term" value="F:phosphorelay sensor kinase activity"/>
    <property type="evidence" value="ECO:0007669"/>
    <property type="project" value="InterPro"/>
</dbReference>
<dbReference type="CDD" id="cd00082">
    <property type="entry name" value="HisKA"/>
    <property type="match status" value="1"/>
</dbReference>
<evidence type="ECO:0000259" key="9">
    <source>
        <dbReference type="PROSITE" id="PS50885"/>
    </source>
</evidence>
<dbReference type="Pfam" id="PF00512">
    <property type="entry name" value="HisKA"/>
    <property type="match status" value="1"/>
</dbReference>
<dbReference type="SUPFAM" id="SSF47384">
    <property type="entry name" value="Homodimeric domain of signal transducing histidine kinase"/>
    <property type="match status" value="1"/>
</dbReference>
<dbReference type="Gene3D" id="6.10.340.10">
    <property type="match status" value="1"/>
</dbReference>
<keyword evidence="7" id="KW-0812">Transmembrane</keyword>
<sequence>MGGASLARRLSLVFAVLLLACSGLSVWLQIQTGARHEQAVVQQLSGGLAGHIAGTAQLMDASGWRPDAVRDLFDKLMAVNPSVEVYLLDNEGRIVGNAAPPGHLKRQRVDLAPVRRLLAGAALPVLGDDPRNPGAVKVFSAAPVLVDGRQAGYVYVILLGEDRDALAARLTGDAVLRTTVWITVLIALLGLGMGLLAFRLITRPLRALIEAVRGFDANGEQAAALPSDSPEGGGDEIAVLRAAFGQMGRRIAEQWRELTRQDQQRRDMIATISHDLRTPLTSLHGYLETLRLKDDTLTPADRRRYLDIALGQSGKVGRLAQELFELARLESGLVRPEPESFSLPDLLQDVMQKFELAAEARGQTLTVDIPPAPPPV</sequence>
<dbReference type="EMBL" id="PIUM01000037">
    <property type="protein sequence ID" value="PKU22158.1"/>
    <property type="molecule type" value="Genomic_DNA"/>
</dbReference>